<dbReference type="HOGENOM" id="CLU_2436811_0_0_10"/>
<dbReference type="EMBL" id="CP007145">
    <property type="protein sequence ID" value="AHJ97980.1"/>
    <property type="molecule type" value="Genomic_DNA"/>
</dbReference>
<keyword evidence="2" id="KW-1185">Reference proteome</keyword>
<name>W8F8F2_9BACT</name>
<evidence type="ECO:0000313" key="2">
    <source>
        <dbReference type="Proteomes" id="UP000019423"/>
    </source>
</evidence>
<dbReference type="Proteomes" id="UP000019423">
    <property type="component" value="Chromosome"/>
</dbReference>
<gene>
    <name evidence="1" type="ORF">Hsw_2385</name>
</gene>
<accession>W8F8F2</accession>
<sequence>MDYLVNIIDKKSIKIGGINKAYIYAMVVSGIFCIIKKPNEWTGLYDYSGYVYIPMYDFNILELRHSEIKSLYKNVYKVNYNAIQQIPINR</sequence>
<dbReference type="AlphaFoldDB" id="W8F8F2"/>
<evidence type="ECO:0000313" key="1">
    <source>
        <dbReference type="EMBL" id="AHJ97980.1"/>
    </source>
</evidence>
<proteinExistence type="predicted"/>
<dbReference type="RefSeq" id="WP_155832964.1">
    <property type="nucleotide sequence ID" value="NZ_CP007145.1"/>
</dbReference>
<reference evidence="1 2" key="1">
    <citation type="submission" date="2014-01" db="EMBL/GenBank/DDBJ databases">
        <title>Complete genome sequence of ionizing-radiation resistance bacterium Hymenobacter swuensis DY53.</title>
        <authorList>
            <person name="Jung J.-H."/>
            <person name="Jeong S.-W."/>
            <person name="Joe M.-H."/>
            <person name="Cho y.-j."/>
            <person name="Kim M.-K."/>
            <person name="Lim S.-Y."/>
        </authorList>
    </citation>
    <scope>NUCLEOTIDE SEQUENCE [LARGE SCALE GENOMIC DNA]</scope>
    <source>
        <strain evidence="1 2">DY53</strain>
    </source>
</reference>
<organism evidence="1 2">
    <name type="scientific">Hymenobacter swuensis DY53</name>
    <dbReference type="NCBI Taxonomy" id="1227739"/>
    <lineage>
        <taxon>Bacteria</taxon>
        <taxon>Pseudomonadati</taxon>
        <taxon>Bacteroidota</taxon>
        <taxon>Cytophagia</taxon>
        <taxon>Cytophagales</taxon>
        <taxon>Hymenobacteraceae</taxon>
        <taxon>Hymenobacter</taxon>
    </lineage>
</organism>
<protein>
    <submittedName>
        <fullName evidence="1">Uncharacterized protein</fullName>
    </submittedName>
</protein>
<dbReference type="KEGG" id="hsw:Hsw_2385"/>